<protein>
    <submittedName>
        <fullName evidence="1">Uncharacterized protein</fullName>
    </submittedName>
</protein>
<feature type="non-terminal residue" evidence="1">
    <location>
        <position position="206"/>
    </location>
</feature>
<organism evidence="1">
    <name type="scientific">Arion vulgaris</name>
    <dbReference type="NCBI Taxonomy" id="1028688"/>
    <lineage>
        <taxon>Eukaryota</taxon>
        <taxon>Metazoa</taxon>
        <taxon>Spiralia</taxon>
        <taxon>Lophotrochozoa</taxon>
        <taxon>Mollusca</taxon>
        <taxon>Gastropoda</taxon>
        <taxon>Heterobranchia</taxon>
        <taxon>Euthyneura</taxon>
        <taxon>Panpulmonata</taxon>
        <taxon>Eupulmonata</taxon>
        <taxon>Stylommatophora</taxon>
        <taxon>Helicina</taxon>
        <taxon>Arionoidea</taxon>
        <taxon>Arionidae</taxon>
        <taxon>Arion</taxon>
    </lineage>
</organism>
<name>A0A0B6YK01_9EUPU</name>
<dbReference type="AlphaFoldDB" id="A0A0B6YK01"/>
<evidence type="ECO:0000313" key="1">
    <source>
        <dbReference type="EMBL" id="CEK56512.1"/>
    </source>
</evidence>
<dbReference type="EMBL" id="HACG01009647">
    <property type="protein sequence ID" value="CEK56512.1"/>
    <property type="molecule type" value="Transcribed_RNA"/>
</dbReference>
<gene>
    <name evidence="1" type="primary">ORF27826</name>
</gene>
<accession>A0A0B6YK01</accession>
<sequence>PIHHLKKNVIICIRFVPINSEFNDINVKVKWTGHIEWANVGFLIKEQENGPYVELDVNKLGTFLVTTTPKTETFEVTTQGCLYQSRLSRHITVRFPKKAVLQDIQCSLQIIPICAEKLQLSKEQYLTDSANISAVTEFVDIITNVECRFARPATIKLPLPSVAELEIVEEKDKQNGDGTARKGSQDVAVMYKTNAGWELLDSSYKF</sequence>
<feature type="non-terminal residue" evidence="1">
    <location>
        <position position="1"/>
    </location>
</feature>
<proteinExistence type="predicted"/>
<dbReference type="Gene3D" id="2.60.220.30">
    <property type="match status" value="1"/>
</dbReference>
<reference evidence="1" key="1">
    <citation type="submission" date="2014-12" db="EMBL/GenBank/DDBJ databases">
        <title>Insight into the proteome of Arion vulgaris.</title>
        <authorList>
            <person name="Aradska J."/>
            <person name="Bulat T."/>
            <person name="Smidak R."/>
            <person name="Sarate P."/>
            <person name="Gangsoo J."/>
            <person name="Sialana F."/>
            <person name="Bilban M."/>
            <person name="Lubec G."/>
        </authorList>
    </citation>
    <scope>NUCLEOTIDE SEQUENCE</scope>
    <source>
        <tissue evidence="1">Skin</tissue>
    </source>
</reference>